<sequence length="82" mass="9334">MPEIQQLNKLEKLLNSFGVHCNPRQTSQGEISLPILYQGDRFHAVLSCMGGTPTEEWWGQCSATVKSRIREHFRAFLTVDSL</sequence>
<accession>A0A9E3LU22</accession>
<evidence type="ECO:0000313" key="1">
    <source>
        <dbReference type="EMBL" id="MBW4433198.1"/>
    </source>
</evidence>
<comment type="caution">
    <text evidence="1">The sequence shown here is derived from an EMBL/GenBank/DDBJ whole genome shotgun (WGS) entry which is preliminary data.</text>
</comment>
<dbReference type="AlphaFoldDB" id="A0A9E3LU22"/>
<evidence type="ECO:0000313" key="2">
    <source>
        <dbReference type="Proteomes" id="UP000813215"/>
    </source>
</evidence>
<dbReference type="EMBL" id="JAHHHW010000099">
    <property type="protein sequence ID" value="MBW4433198.1"/>
    <property type="molecule type" value="Genomic_DNA"/>
</dbReference>
<reference evidence="1" key="1">
    <citation type="submission" date="2021-05" db="EMBL/GenBank/DDBJ databases">
        <authorList>
            <person name="Pietrasiak N."/>
            <person name="Ward R."/>
            <person name="Stajich J.E."/>
            <person name="Kurbessoian T."/>
        </authorList>
    </citation>
    <scope>NUCLEOTIDE SEQUENCE</scope>
    <source>
        <strain evidence="1">HA4357-MV3</strain>
    </source>
</reference>
<dbReference type="Proteomes" id="UP000813215">
    <property type="component" value="Unassembled WGS sequence"/>
</dbReference>
<reference evidence="1" key="2">
    <citation type="journal article" date="2022" name="Microbiol. Resour. Announc.">
        <title>Metagenome Sequencing to Explore Phylogenomics of Terrestrial Cyanobacteria.</title>
        <authorList>
            <person name="Ward R.D."/>
            <person name="Stajich J.E."/>
            <person name="Johansen J.R."/>
            <person name="Huntemann M."/>
            <person name="Clum A."/>
            <person name="Foster B."/>
            <person name="Foster B."/>
            <person name="Roux S."/>
            <person name="Palaniappan K."/>
            <person name="Varghese N."/>
            <person name="Mukherjee S."/>
            <person name="Reddy T.B.K."/>
            <person name="Daum C."/>
            <person name="Copeland A."/>
            <person name="Chen I.A."/>
            <person name="Ivanova N.N."/>
            <person name="Kyrpides N.C."/>
            <person name="Shapiro N."/>
            <person name="Eloe-Fadrosh E.A."/>
            <person name="Pietrasiak N."/>
        </authorList>
    </citation>
    <scope>NUCLEOTIDE SEQUENCE</scope>
    <source>
        <strain evidence="1">HA4357-MV3</strain>
    </source>
</reference>
<protein>
    <submittedName>
        <fullName evidence="1">Uncharacterized protein</fullName>
    </submittedName>
</protein>
<gene>
    <name evidence="1" type="ORF">KME28_16100</name>
</gene>
<name>A0A9E3LU22_9NOST</name>
<proteinExistence type="predicted"/>
<organism evidence="1 2">
    <name type="scientific">Pelatocladus maniniholoensis HA4357-MV3</name>
    <dbReference type="NCBI Taxonomy" id="1117104"/>
    <lineage>
        <taxon>Bacteria</taxon>
        <taxon>Bacillati</taxon>
        <taxon>Cyanobacteriota</taxon>
        <taxon>Cyanophyceae</taxon>
        <taxon>Nostocales</taxon>
        <taxon>Nostocaceae</taxon>
        <taxon>Pelatocladus</taxon>
    </lineage>
</organism>